<name>A0ABD0S4J4_LOXSC</name>
<dbReference type="AlphaFoldDB" id="A0ABD0S4J4"/>
<gene>
    <name evidence="2" type="ORF">ABMA28_012649</name>
</gene>
<reference evidence="2 3" key="1">
    <citation type="submission" date="2024-06" db="EMBL/GenBank/DDBJ databases">
        <title>A chromosome-level genome assembly of beet webworm, Loxostege sticticalis.</title>
        <authorList>
            <person name="Zhang Y."/>
        </authorList>
    </citation>
    <scope>NUCLEOTIDE SEQUENCE [LARGE SCALE GENOMIC DNA]</scope>
    <source>
        <strain evidence="2">AQ028</strain>
        <tissue evidence="2">Male pupae</tissue>
    </source>
</reference>
<dbReference type="EMBL" id="JBEDNZ010000030">
    <property type="protein sequence ID" value="KAL0808998.1"/>
    <property type="molecule type" value="Genomic_DNA"/>
</dbReference>
<evidence type="ECO:0000313" key="3">
    <source>
        <dbReference type="Proteomes" id="UP001549921"/>
    </source>
</evidence>
<protein>
    <submittedName>
        <fullName evidence="2">Uncharacterized protein</fullName>
    </submittedName>
</protein>
<evidence type="ECO:0000313" key="2">
    <source>
        <dbReference type="EMBL" id="KAL0808998.1"/>
    </source>
</evidence>
<evidence type="ECO:0000256" key="1">
    <source>
        <dbReference type="SAM" id="MobiDB-lite"/>
    </source>
</evidence>
<organism evidence="2 3">
    <name type="scientific">Loxostege sticticalis</name>
    <name type="common">Beet webworm moth</name>
    <dbReference type="NCBI Taxonomy" id="481309"/>
    <lineage>
        <taxon>Eukaryota</taxon>
        <taxon>Metazoa</taxon>
        <taxon>Ecdysozoa</taxon>
        <taxon>Arthropoda</taxon>
        <taxon>Hexapoda</taxon>
        <taxon>Insecta</taxon>
        <taxon>Pterygota</taxon>
        <taxon>Neoptera</taxon>
        <taxon>Endopterygota</taxon>
        <taxon>Lepidoptera</taxon>
        <taxon>Glossata</taxon>
        <taxon>Ditrysia</taxon>
        <taxon>Pyraloidea</taxon>
        <taxon>Crambidae</taxon>
        <taxon>Pyraustinae</taxon>
        <taxon>Loxostege</taxon>
    </lineage>
</organism>
<sequence>MLSYELGTISAGIQDIFKHMLEVYRKYSNLSEYRSNEYSIRDVFNAYHIVKGDFNEIRMARNMYYDIVEKHRKRNERIETIKNKWKDLIANIGVQGKRRSGMVDANSPWVPYNRSTMDMKEKELEEEYKKSLRYKKWSEKWDNFIPEVEGVDIDEAAIPNAKANDTSVYDVIGPYEDDFTPETFAFFNVSKKYRKFDLTEFEDLTRRWGLVWYYWIAAKQYHSDNANQRICYFMMPEIRRYFDRRFLYVNTKEYEIGYLAYDIIYRYQMMIEIFHIMHTKYYLEPRRNKAPVSYMFYMYRNMLEYGTTIIHLCNMMHEIELKYQKAKIGHWDDYPEAEKEQKKRLVNKTTENKENINDYERRRLEEYKRRRRQRKRNRKQSYINFKGHSTPDRRPKKSAARGAWAILLTNESCRLIEVS</sequence>
<feature type="compositionally biased region" description="Basic residues" evidence="1">
    <location>
        <begin position="369"/>
        <end position="379"/>
    </location>
</feature>
<dbReference type="Proteomes" id="UP001549921">
    <property type="component" value="Unassembled WGS sequence"/>
</dbReference>
<accession>A0ABD0S4J4</accession>
<proteinExistence type="predicted"/>
<comment type="caution">
    <text evidence="2">The sequence shown here is derived from an EMBL/GenBank/DDBJ whole genome shotgun (WGS) entry which is preliminary data.</text>
</comment>
<feature type="region of interest" description="Disordered" evidence="1">
    <location>
        <begin position="364"/>
        <end position="398"/>
    </location>
</feature>